<dbReference type="Gene3D" id="1.10.357.10">
    <property type="entry name" value="Tetracycline Repressor, domain 2"/>
    <property type="match status" value="1"/>
</dbReference>
<comment type="caution">
    <text evidence="6">The sequence shown here is derived from an EMBL/GenBank/DDBJ whole genome shotgun (WGS) entry which is preliminary data.</text>
</comment>
<keyword evidence="1" id="KW-0805">Transcription regulation</keyword>
<dbReference type="InterPro" id="IPR001647">
    <property type="entry name" value="HTH_TetR"/>
</dbReference>
<dbReference type="PANTHER" id="PTHR30055">
    <property type="entry name" value="HTH-TYPE TRANSCRIPTIONAL REGULATOR RUTR"/>
    <property type="match status" value="1"/>
</dbReference>
<evidence type="ECO:0000256" key="1">
    <source>
        <dbReference type="ARBA" id="ARBA00023015"/>
    </source>
</evidence>
<reference evidence="6 7" key="1">
    <citation type="journal article" date="2009" name="Int. J. Syst. Evol. Microbiol.">
        <title>Nocardioides caeni sp. nov., isolated from wastewater.</title>
        <authorList>
            <person name="Yoon J.H."/>
            <person name="Kang S.J."/>
            <person name="Park S."/>
            <person name="Kim W."/>
            <person name="Oh T.K."/>
        </authorList>
    </citation>
    <scope>NUCLEOTIDE SEQUENCE [LARGE SCALE GENOMIC DNA]</scope>
    <source>
        <strain evidence="6 7">DSM 23134</strain>
    </source>
</reference>
<dbReference type="RefSeq" id="WP_136560817.1">
    <property type="nucleotide sequence ID" value="NZ_BAABLS010000004.1"/>
</dbReference>
<proteinExistence type="predicted"/>
<dbReference type="GO" id="GO:0000976">
    <property type="term" value="F:transcription cis-regulatory region binding"/>
    <property type="evidence" value="ECO:0007669"/>
    <property type="project" value="TreeGrafter"/>
</dbReference>
<evidence type="ECO:0000259" key="5">
    <source>
        <dbReference type="PROSITE" id="PS50977"/>
    </source>
</evidence>
<name>A0A4S8NPB9_9ACTN</name>
<keyword evidence="2 4" id="KW-0238">DNA-binding</keyword>
<dbReference type="SUPFAM" id="SSF46689">
    <property type="entry name" value="Homeodomain-like"/>
    <property type="match status" value="1"/>
</dbReference>
<dbReference type="EMBL" id="STGW01000001">
    <property type="protein sequence ID" value="THV18102.1"/>
    <property type="molecule type" value="Genomic_DNA"/>
</dbReference>
<organism evidence="6 7">
    <name type="scientific">Nocardioides caeni</name>
    <dbReference type="NCBI Taxonomy" id="574700"/>
    <lineage>
        <taxon>Bacteria</taxon>
        <taxon>Bacillati</taxon>
        <taxon>Actinomycetota</taxon>
        <taxon>Actinomycetes</taxon>
        <taxon>Propionibacteriales</taxon>
        <taxon>Nocardioidaceae</taxon>
        <taxon>Nocardioides</taxon>
    </lineage>
</organism>
<keyword evidence="3" id="KW-0804">Transcription</keyword>
<evidence type="ECO:0000256" key="4">
    <source>
        <dbReference type="PROSITE-ProRule" id="PRU00335"/>
    </source>
</evidence>
<evidence type="ECO:0000256" key="3">
    <source>
        <dbReference type="ARBA" id="ARBA00023163"/>
    </source>
</evidence>
<feature type="DNA-binding region" description="H-T-H motif" evidence="4">
    <location>
        <begin position="22"/>
        <end position="41"/>
    </location>
</feature>
<dbReference type="PROSITE" id="PS50977">
    <property type="entry name" value="HTH_TETR_2"/>
    <property type="match status" value="1"/>
</dbReference>
<dbReference type="AlphaFoldDB" id="A0A4S8NPB9"/>
<feature type="domain" description="HTH tetR-type" evidence="5">
    <location>
        <begin position="1"/>
        <end position="59"/>
    </location>
</feature>
<dbReference type="InterPro" id="IPR050109">
    <property type="entry name" value="HTH-type_TetR-like_transc_reg"/>
</dbReference>
<sequence length="186" mass="19704">MSSRDAVLAAAPRVLATQPTASMAEIAAAAGVGRATLHRHFASREDLLREIGQRSLDQWAASMDEARVLEAAESGDATVIRACLVDLLTRYVADAQAFGIALTDPTVLNDPELREGAERCFVDELRLHGAAQATGVLRPDVPPRWLGHVLYGLLVAVRDALVEGDIAPRDAAGLVVTAFLEGSGAR</sequence>
<dbReference type="Pfam" id="PF00440">
    <property type="entry name" value="TetR_N"/>
    <property type="match status" value="1"/>
</dbReference>
<dbReference type="OrthoDB" id="8654052at2"/>
<dbReference type="PANTHER" id="PTHR30055:SF234">
    <property type="entry name" value="HTH-TYPE TRANSCRIPTIONAL REGULATOR BETI"/>
    <property type="match status" value="1"/>
</dbReference>
<dbReference type="Proteomes" id="UP000307087">
    <property type="component" value="Unassembled WGS sequence"/>
</dbReference>
<protein>
    <submittedName>
        <fullName evidence="6">TetR/AcrR family transcriptional regulator</fullName>
    </submittedName>
</protein>
<keyword evidence="7" id="KW-1185">Reference proteome</keyword>
<accession>A0A4S8NPB9</accession>
<evidence type="ECO:0000313" key="7">
    <source>
        <dbReference type="Proteomes" id="UP000307087"/>
    </source>
</evidence>
<evidence type="ECO:0000256" key="2">
    <source>
        <dbReference type="ARBA" id="ARBA00023125"/>
    </source>
</evidence>
<dbReference type="GO" id="GO:0003700">
    <property type="term" value="F:DNA-binding transcription factor activity"/>
    <property type="evidence" value="ECO:0007669"/>
    <property type="project" value="TreeGrafter"/>
</dbReference>
<gene>
    <name evidence="6" type="ORF">E9934_00085</name>
</gene>
<dbReference type="InterPro" id="IPR009057">
    <property type="entry name" value="Homeodomain-like_sf"/>
</dbReference>
<evidence type="ECO:0000313" key="6">
    <source>
        <dbReference type="EMBL" id="THV18102.1"/>
    </source>
</evidence>